<dbReference type="GeneID" id="36832936"/>
<gene>
    <name evidence="1" type="ORF">DFR85_12230</name>
</gene>
<evidence type="ECO:0000313" key="1">
    <source>
        <dbReference type="EMBL" id="AWR95250.1"/>
    </source>
</evidence>
<dbReference type="Proteomes" id="UP000248044">
    <property type="component" value="Chromosome"/>
</dbReference>
<evidence type="ECO:0000313" key="2">
    <source>
        <dbReference type="Proteomes" id="UP000248044"/>
    </source>
</evidence>
<dbReference type="KEGG" id="abri:DFR85_12230"/>
<proteinExistence type="predicted"/>
<dbReference type="RefSeq" id="WP_110271131.1">
    <property type="nucleotide sequence ID" value="NZ_CP029289.2"/>
</dbReference>
<dbReference type="AlphaFoldDB" id="A0A2U9IGY2"/>
<protein>
    <submittedName>
        <fullName evidence="1">Uncharacterized protein</fullName>
    </submittedName>
</protein>
<organism evidence="1 2">
    <name type="scientific">Acidianus brierleyi</name>
    <dbReference type="NCBI Taxonomy" id="41673"/>
    <lineage>
        <taxon>Archaea</taxon>
        <taxon>Thermoproteota</taxon>
        <taxon>Thermoprotei</taxon>
        <taxon>Sulfolobales</taxon>
        <taxon>Sulfolobaceae</taxon>
        <taxon>Acidianus</taxon>
    </lineage>
</organism>
<dbReference type="EMBL" id="CP029289">
    <property type="protein sequence ID" value="AWR95250.1"/>
    <property type="molecule type" value="Genomic_DNA"/>
</dbReference>
<dbReference type="OrthoDB" id="36621at2157"/>
<keyword evidence="2" id="KW-1185">Reference proteome</keyword>
<accession>A0A2U9IGY2</accession>
<sequence length="449" mass="52487">MDWEKLGEKFPYLENDVKEAVLSILKASEREDREFNIISFYSGLGREINNIEDTWIKRINDECNEYPSVCEGLARGISELKEIKKEKFMTLISSKLMAIYVLSKIDLSIPTLKDGIIYAIDVIKEEKNLGEVGKNFGENYRRMPIEIKEKMKELLNNSSFAYEFLRAINLNEFSDIYNFKNSEVMEVIGEKFNQLNDFQKRKILFSADRGLGRGIGKIFDSLTYSWKLNIIEEAKNNKEFALGLIECIDLEYIQDKVFFELLNIALKDCKLSFAMGTNLGQNFSYLTEDLKSKVEEITFENKEFAKGIGNGFSITFNKFFDLFMNYKELKEEDEIRILNLALKNKDVAEGILQNLSYIILSKHKNKILKLVENNEQYIEKFLKLLNRRVNEFDIDELFNLAKGKYMVELGKILCENFPQLNKEKRKKIIEKIENRDFYQGFLECGDKTS</sequence>
<name>A0A2U9IGY2_9CREN</name>
<reference evidence="1 2" key="1">
    <citation type="submission" date="2018-05" db="EMBL/GenBank/DDBJ databases">
        <title>Complete Genome Sequences of Extremely Thermoacidophilic, Metal-Mobilizing Type-Strain Members of the Archaeal Family Sulfolobaceae: Acidianus brierleyi DSM-1651T, Acidianus sulfidivorans DSM-18786T, Metallosphaera hakonensis DSM-7519T, and Metallosphaera prunae DSM-10039T.</title>
        <authorList>
            <person name="Counts J.A."/>
            <person name="Kelly R.M."/>
        </authorList>
    </citation>
    <scope>NUCLEOTIDE SEQUENCE [LARGE SCALE GENOMIC DNA]</scope>
    <source>
        <strain evidence="1 2">DSM 1651</strain>
    </source>
</reference>